<dbReference type="SUPFAM" id="SSF49452">
    <property type="entry name" value="Starch-binding domain-like"/>
    <property type="match status" value="1"/>
</dbReference>
<evidence type="ECO:0008006" key="5">
    <source>
        <dbReference type="Google" id="ProtNLM"/>
    </source>
</evidence>
<keyword evidence="4" id="KW-1185">Reference proteome</keyword>
<dbReference type="Proteomes" id="UP000030700">
    <property type="component" value="Unassembled WGS sequence"/>
</dbReference>
<dbReference type="SUPFAM" id="SSF49503">
    <property type="entry name" value="Cupredoxins"/>
    <property type="match status" value="1"/>
</dbReference>
<evidence type="ECO:0000313" key="4">
    <source>
        <dbReference type="Proteomes" id="UP000030700"/>
    </source>
</evidence>
<feature type="compositionally biased region" description="Low complexity" evidence="1">
    <location>
        <begin position="212"/>
        <end position="231"/>
    </location>
</feature>
<dbReference type="InterPro" id="IPR008972">
    <property type="entry name" value="Cupredoxin"/>
</dbReference>
<reference evidence="3" key="1">
    <citation type="journal article" date="2015" name="PeerJ">
        <title>First genomic representation of candidate bacterial phylum KSB3 points to enhanced environmental sensing as a trigger of wastewater bulking.</title>
        <authorList>
            <person name="Sekiguchi Y."/>
            <person name="Ohashi A."/>
            <person name="Parks D.H."/>
            <person name="Yamauchi T."/>
            <person name="Tyson G.W."/>
            <person name="Hugenholtz P."/>
        </authorList>
    </citation>
    <scope>NUCLEOTIDE SEQUENCE [LARGE SCALE GENOMIC DNA]</scope>
</reference>
<sequence length="231" mass="25416">MKTIMYAVFGILLTNMALAADISGRVDVLEKGGQKPLKSFANAVVYLEGIQTPAPETPVTLNQKDKRFSPRLLVAIQGQEIAIPNADVLMHNAFSPHDAEPFDVGRYGKGKSESVRLQKIGAHRVYCNIHQQMIADIFIVPNQYFTVTDEDGHFVIQNVPDGEYTVKVWHIYEGEAQDVAKIAGQNVELNFSVVSQKKVRDFMNHANKEGQSYPSGSSSYSSSSSDGGSSY</sequence>
<feature type="chain" id="PRO_5006631454" description="Rhamnogalacturonan lyase domain-containing protein" evidence="2">
    <location>
        <begin position="20"/>
        <end position="231"/>
    </location>
</feature>
<evidence type="ECO:0000256" key="2">
    <source>
        <dbReference type="SAM" id="SignalP"/>
    </source>
</evidence>
<evidence type="ECO:0000256" key="1">
    <source>
        <dbReference type="SAM" id="MobiDB-lite"/>
    </source>
</evidence>
<dbReference type="AlphaFoldDB" id="A0A0S6VTY6"/>
<name>A0A0S6VTY6_9BACT</name>
<dbReference type="InterPro" id="IPR013784">
    <property type="entry name" value="Carb-bd-like_fold"/>
</dbReference>
<proteinExistence type="predicted"/>
<organism evidence="3">
    <name type="scientific">Candidatus Moduliflexus flocculans</name>
    <dbReference type="NCBI Taxonomy" id="1499966"/>
    <lineage>
        <taxon>Bacteria</taxon>
        <taxon>Candidatus Moduliflexota</taxon>
        <taxon>Candidatus Moduliflexia</taxon>
        <taxon>Candidatus Moduliflexales</taxon>
        <taxon>Candidatus Moduliflexaceae</taxon>
    </lineage>
</organism>
<protein>
    <recommendedName>
        <fullName evidence="5">Rhamnogalacturonan lyase domain-containing protein</fullName>
    </recommendedName>
</protein>
<accession>A0A0S6VTY6</accession>
<evidence type="ECO:0000313" key="3">
    <source>
        <dbReference type="EMBL" id="GAK49199.1"/>
    </source>
</evidence>
<dbReference type="EMBL" id="DF820455">
    <property type="protein sequence ID" value="GAK49199.1"/>
    <property type="molecule type" value="Genomic_DNA"/>
</dbReference>
<dbReference type="HOGENOM" id="CLU_084768_0_0_0"/>
<keyword evidence="2" id="KW-0732">Signal</keyword>
<feature type="signal peptide" evidence="2">
    <location>
        <begin position="1"/>
        <end position="19"/>
    </location>
</feature>
<feature type="region of interest" description="Disordered" evidence="1">
    <location>
        <begin position="205"/>
        <end position="231"/>
    </location>
</feature>
<dbReference type="GO" id="GO:0030246">
    <property type="term" value="F:carbohydrate binding"/>
    <property type="evidence" value="ECO:0007669"/>
    <property type="project" value="InterPro"/>
</dbReference>
<dbReference type="STRING" id="1499966.U14_00417"/>
<dbReference type="Gene3D" id="2.60.40.420">
    <property type="entry name" value="Cupredoxins - blue copper proteins"/>
    <property type="match status" value="1"/>
</dbReference>
<gene>
    <name evidence="3" type="ORF">U14_00417</name>
</gene>